<keyword evidence="1" id="KW-0472">Membrane</keyword>
<dbReference type="InterPro" id="IPR029045">
    <property type="entry name" value="ClpP/crotonase-like_dom_sf"/>
</dbReference>
<dbReference type="Gene3D" id="3.30.750.44">
    <property type="match status" value="1"/>
</dbReference>
<dbReference type="Gene3D" id="3.90.226.10">
    <property type="entry name" value="2-enoyl-CoA Hydratase, Chain A, domain 1"/>
    <property type="match status" value="1"/>
</dbReference>
<dbReference type="GO" id="GO:0004175">
    <property type="term" value="F:endopeptidase activity"/>
    <property type="evidence" value="ECO:0007669"/>
    <property type="project" value="TreeGrafter"/>
</dbReference>
<dbReference type="GO" id="GO:0006508">
    <property type="term" value="P:proteolysis"/>
    <property type="evidence" value="ECO:0007669"/>
    <property type="project" value="InterPro"/>
</dbReference>
<dbReference type="SMART" id="SM00245">
    <property type="entry name" value="TSPc"/>
    <property type="match status" value="1"/>
</dbReference>
<keyword evidence="4" id="KW-1185">Reference proteome</keyword>
<evidence type="ECO:0000313" key="3">
    <source>
        <dbReference type="EMBL" id="RJX37137.1"/>
    </source>
</evidence>
<evidence type="ECO:0000256" key="1">
    <source>
        <dbReference type="SAM" id="Phobius"/>
    </source>
</evidence>
<dbReference type="InterPro" id="IPR036034">
    <property type="entry name" value="PDZ_sf"/>
</dbReference>
<protein>
    <recommendedName>
        <fullName evidence="2">Tail specific protease domain-containing protein</fullName>
    </recommendedName>
</protein>
<feature type="transmembrane region" description="Helical" evidence="1">
    <location>
        <begin position="6"/>
        <end position="27"/>
    </location>
</feature>
<keyword evidence="1" id="KW-1133">Transmembrane helix</keyword>
<organism evidence="3 4">
    <name type="scientific">Paenibacillus pinisoli</name>
    <dbReference type="NCBI Taxonomy" id="1276110"/>
    <lineage>
        <taxon>Bacteria</taxon>
        <taxon>Bacillati</taxon>
        <taxon>Bacillota</taxon>
        <taxon>Bacilli</taxon>
        <taxon>Bacillales</taxon>
        <taxon>Paenibacillaceae</taxon>
        <taxon>Paenibacillus</taxon>
    </lineage>
</organism>
<gene>
    <name evidence="3" type="ORF">D3P09_24845</name>
</gene>
<accession>A0A3A6PA69</accession>
<feature type="transmembrane region" description="Helical" evidence="1">
    <location>
        <begin position="92"/>
        <end position="113"/>
    </location>
</feature>
<dbReference type="Pfam" id="PF03572">
    <property type="entry name" value="Peptidase_S41"/>
    <property type="match status" value="1"/>
</dbReference>
<keyword evidence="1" id="KW-0812">Transmembrane</keyword>
<dbReference type="RefSeq" id="WP_120114134.1">
    <property type="nucleotide sequence ID" value="NZ_QXQB01000007.1"/>
</dbReference>
<dbReference type="CDD" id="cd06567">
    <property type="entry name" value="Peptidase_S41"/>
    <property type="match status" value="1"/>
</dbReference>
<dbReference type="AlphaFoldDB" id="A0A3A6PA69"/>
<feature type="domain" description="Tail specific protease" evidence="2">
    <location>
        <begin position="317"/>
        <end position="531"/>
    </location>
</feature>
<dbReference type="PANTHER" id="PTHR32060">
    <property type="entry name" value="TAIL-SPECIFIC PROTEASE"/>
    <property type="match status" value="1"/>
</dbReference>
<evidence type="ECO:0000313" key="4">
    <source>
        <dbReference type="Proteomes" id="UP000267798"/>
    </source>
</evidence>
<dbReference type="GO" id="GO:0008236">
    <property type="term" value="F:serine-type peptidase activity"/>
    <property type="evidence" value="ECO:0007669"/>
    <property type="project" value="InterPro"/>
</dbReference>
<name>A0A3A6PA69_9BACL</name>
<evidence type="ECO:0000259" key="2">
    <source>
        <dbReference type="SMART" id="SM00245"/>
    </source>
</evidence>
<dbReference type="PANTHER" id="PTHR32060:SF22">
    <property type="entry name" value="CARBOXYL-TERMINAL-PROCESSING PEPTIDASE 3, CHLOROPLASTIC"/>
    <property type="match status" value="1"/>
</dbReference>
<sequence length="558" mass="61826">MDSVKWLTVYEMILGVLQLFLLIWYAVPVTRRSARWIDWVPGAGIVVAAASVVSGDTSLLALAFYLLTAILFLSTLRRLFRRNPLLTPPKRTLYKAVRIALSLLGVLFLGLAVQSAGELRYNPESDFSRMSYSDAFVQLNERLSIEYPFGEWKRIDWDGLRERYEPLFEQAEQTKDPDIYNKALRQYLAEMRDGHIRIVNDKVYDSPVYKREGGGGFGISTIRLDNGRVLATLVLKGSPADKAGIRVGTEILKWDGDDAGKAYEAVSWSDTPNTDQNENVNRGRFMPRAPIGQVVEVVYRSEADGEEQTASLTAYDDQYETLKRTRPQLTVETPPVEGRMLDNGYGYIRISRFLPGASSPNPASDLKQLLQSLMDEEMKGLIIDLRDNPGGEDALAVWMAGHFVSEVTRYSYVSYYNRYTKKFELNTGEDYRIRPSKPYYGGSIAILVNGRTASSGEGLPLVLKGRPNVTIIGFTGTNGSFGVMTSPITAAMPGGYIVESADGRAQNGDGIIMGDGDYTGAGGAVPDIRIPLNEETFAMKYIQGEDVELKAAIEALGQ</sequence>
<reference evidence="3 4" key="1">
    <citation type="submission" date="2018-09" db="EMBL/GenBank/DDBJ databases">
        <title>Paenibacillus aracenensis nov. sp. isolated from a cave in southern Spain.</title>
        <authorList>
            <person name="Jurado V."/>
            <person name="Gutierrez-Patricio S."/>
            <person name="Gonzalez-Pimentel J.L."/>
            <person name="Miller A.Z."/>
            <person name="Laiz L."/>
            <person name="Saiz-Jimenez C."/>
        </authorList>
    </citation>
    <scope>NUCLEOTIDE SEQUENCE [LARGE SCALE GENOMIC DNA]</scope>
    <source>
        <strain evidence="3 4">JCM 19203</strain>
    </source>
</reference>
<dbReference type="Gene3D" id="2.30.42.10">
    <property type="match status" value="1"/>
</dbReference>
<feature type="transmembrane region" description="Helical" evidence="1">
    <location>
        <begin position="59"/>
        <end position="80"/>
    </location>
</feature>
<dbReference type="EMBL" id="QXQB01000007">
    <property type="protein sequence ID" value="RJX37137.1"/>
    <property type="molecule type" value="Genomic_DNA"/>
</dbReference>
<comment type="caution">
    <text evidence="3">The sequence shown here is derived from an EMBL/GenBank/DDBJ whole genome shotgun (WGS) entry which is preliminary data.</text>
</comment>
<dbReference type="SUPFAM" id="SSF52096">
    <property type="entry name" value="ClpP/crotonase"/>
    <property type="match status" value="1"/>
</dbReference>
<dbReference type="Proteomes" id="UP000267798">
    <property type="component" value="Unassembled WGS sequence"/>
</dbReference>
<dbReference type="OrthoDB" id="9812068at2"/>
<proteinExistence type="predicted"/>
<dbReference type="InterPro" id="IPR005151">
    <property type="entry name" value="Tail-specific_protease"/>
</dbReference>